<keyword evidence="3" id="KW-1185">Reference proteome</keyword>
<proteinExistence type="predicted"/>
<dbReference type="Proteomes" id="UP000738349">
    <property type="component" value="Unassembled WGS sequence"/>
</dbReference>
<gene>
    <name evidence="2" type="ORF">EDB81DRAFT_817912</name>
</gene>
<sequence length="61" mass="6788">IRKSISYGVYCNILLYCHTISNTAWQTCHERADGDAGLSPPNERSGTQPTSPEKLRQLHTA</sequence>
<evidence type="ECO:0000313" key="2">
    <source>
        <dbReference type="EMBL" id="KAH7118503.1"/>
    </source>
</evidence>
<reference evidence="2" key="1">
    <citation type="journal article" date="2021" name="Nat. Commun.">
        <title>Genetic determinants of endophytism in the Arabidopsis root mycobiome.</title>
        <authorList>
            <person name="Mesny F."/>
            <person name="Miyauchi S."/>
            <person name="Thiergart T."/>
            <person name="Pickel B."/>
            <person name="Atanasova L."/>
            <person name="Karlsson M."/>
            <person name="Huettel B."/>
            <person name="Barry K.W."/>
            <person name="Haridas S."/>
            <person name="Chen C."/>
            <person name="Bauer D."/>
            <person name="Andreopoulos W."/>
            <person name="Pangilinan J."/>
            <person name="LaButti K."/>
            <person name="Riley R."/>
            <person name="Lipzen A."/>
            <person name="Clum A."/>
            <person name="Drula E."/>
            <person name="Henrissat B."/>
            <person name="Kohler A."/>
            <person name="Grigoriev I.V."/>
            <person name="Martin F.M."/>
            <person name="Hacquard S."/>
        </authorList>
    </citation>
    <scope>NUCLEOTIDE SEQUENCE</scope>
    <source>
        <strain evidence="2">MPI-CAGE-AT-0147</strain>
    </source>
</reference>
<protein>
    <submittedName>
        <fullName evidence="2">Uncharacterized protein</fullName>
    </submittedName>
</protein>
<organism evidence="2 3">
    <name type="scientific">Dactylonectria macrodidyma</name>
    <dbReference type="NCBI Taxonomy" id="307937"/>
    <lineage>
        <taxon>Eukaryota</taxon>
        <taxon>Fungi</taxon>
        <taxon>Dikarya</taxon>
        <taxon>Ascomycota</taxon>
        <taxon>Pezizomycotina</taxon>
        <taxon>Sordariomycetes</taxon>
        <taxon>Hypocreomycetidae</taxon>
        <taxon>Hypocreales</taxon>
        <taxon>Nectriaceae</taxon>
        <taxon>Dactylonectria</taxon>
    </lineage>
</organism>
<feature type="compositionally biased region" description="Polar residues" evidence="1">
    <location>
        <begin position="42"/>
        <end position="51"/>
    </location>
</feature>
<evidence type="ECO:0000313" key="3">
    <source>
        <dbReference type="Proteomes" id="UP000738349"/>
    </source>
</evidence>
<feature type="region of interest" description="Disordered" evidence="1">
    <location>
        <begin position="31"/>
        <end position="61"/>
    </location>
</feature>
<comment type="caution">
    <text evidence="2">The sequence shown here is derived from an EMBL/GenBank/DDBJ whole genome shotgun (WGS) entry which is preliminary data.</text>
</comment>
<name>A0A9P9IEA0_9HYPO</name>
<feature type="non-terminal residue" evidence="2">
    <location>
        <position position="1"/>
    </location>
</feature>
<evidence type="ECO:0000256" key="1">
    <source>
        <dbReference type="SAM" id="MobiDB-lite"/>
    </source>
</evidence>
<feature type="non-terminal residue" evidence="2">
    <location>
        <position position="61"/>
    </location>
</feature>
<accession>A0A9P9IEA0</accession>
<dbReference type="EMBL" id="JAGMUV010000027">
    <property type="protein sequence ID" value="KAH7118503.1"/>
    <property type="molecule type" value="Genomic_DNA"/>
</dbReference>
<dbReference type="OrthoDB" id="5049846at2759"/>
<dbReference type="AlphaFoldDB" id="A0A9P9IEA0"/>